<sequence length="1189" mass="127361">MMNTVTILRPLGRQLMAKRYGIAPNGLVVKRDYSNAKRFRVEQAPVRHIHDLHHRLQRIERDPRACIIRGQPGAAANLADTDRRGSKNGGHFDDVPRPWVMLDLDKVKLPAGMSVIAAPQEVAQHLMDLVAMHVPELDGVTAIVQFSSSAGLEEQAEAEEAAGLAPRWRGVVKPGAGVGAHLWFWLEQAVDGPALDRWAKAINARVGHKLIDPATLRTVQPHYTAGPVFDTDLRDPLSGRRTLLVKGHSDAARLSIPAVAPRQPDKSGDAREAGRGFLGWMEAIGGPEGFHEPINRAIAAFVATNWPHPDTEWLKAALTERILAADPGGRSPSEIDRYASDANLDARIAWTTGREQEKRDAKAKAAASAAAQPIPPTYPDRGVSLATARQQAAEALRDFSAWIRAGEMPELLLRVTVGGGKTFEAIGALPELRAAGRAAGLGPVLFLHPRHALGDQIAADIRRRHPGLNVAIQRGMEAADPARPGQTMCQDPELPRAARAAGQSATAGCAACPLGPGCAYQLQGRAGRDADVWVAPHQAGFAAPFAGWPRVAVDDGRTIPVPPSAIIIDEDVTSAGVVGLNPLAPVQLALSALHSDDTPNLAGGDRELLLHLRRKAADALSGQPAGGLFRKPLEAIAATAGAGWAREWAALEWATKPRVRIARETGRAAALAAFAAAAGQRFTKLRPMLAERIGDFLDGSDARSVNLTLDPEADLGRGQGTGPAIRFAWREDFHPAWTAPLLFLDATGRPEVLRHWAPDLKVVDIEVAAPHQHVVQVWDQEFGRRWLQQPARVRSLCDAVMVELARADGAVLAILQKGVEALLRPELARRGAVQDPRPEGAREDDPSTWRFPSGAVLHLAHHGAVTGSNQWQEVATVMVIGRPATDRLDGERRAEVSAGHAVGVVPDAPDSWWPTSPGALRLADGSGRAIPRQPSHPDPLVEALRWSVSEAAVLQAIGRARGVRRTAENPVRVVVLAALALPVTVAEALTWADYLPDRVTTAAAEAAVFGQALPLAPVDMVTARRDLWTAESTAKRDLADFERLISLRRNFYKGNDPFKTLAPARYRKGVRGRWSRALVPLEQGQAVLEALIGPLAAFALDAPPPPSDPPDLAPALCPEPAERGPSGAWANPDAAPATLPDDPGGCRHHLVMALRPPGGPWPAIGPPQRPQPPAQPRSSLQEGIPSHVV</sequence>
<proteinExistence type="predicted"/>
<accession>A0A5B2TBJ1</accession>
<keyword evidence="3" id="KW-1185">Reference proteome</keyword>
<comment type="caution">
    <text evidence="2">The sequence shown here is derived from an EMBL/GenBank/DDBJ whole genome shotgun (WGS) entry which is preliminary data.</text>
</comment>
<gene>
    <name evidence="2" type="ORF">F0Q34_20200</name>
</gene>
<dbReference type="RefSeq" id="WP_149814163.1">
    <property type="nucleotide sequence ID" value="NZ_VUKA01000028.1"/>
</dbReference>
<dbReference type="AlphaFoldDB" id="A0A5B2TBJ1"/>
<name>A0A5B2TBJ1_9PROT</name>
<feature type="compositionally biased region" description="Pro residues" evidence="1">
    <location>
        <begin position="1102"/>
        <end position="1112"/>
    </location>
</feature>
<evidence type="ECO:0000313" key="2">
    <source>
        <dbReference type="EMBL" id="KAA2211424.1"/>
    </source>
</evidence>
<dbReference type="OrthoDB" id="123525at2"/>
<protein>
    <submittedName>
        <fullName evidence="2">Uncharacterized protein</fullName>
    </submittedName>
</protein>
<reference evidence="2 3" key="1">
    <citation type="journal article" date="2015" name="Int. J. Syst. Evol. Microbiol.">
        <title>Roseomonas oryzae sp. nov., isolated from paddy rhizosphere soil.</title>
        <authorList>
            <person name="Ramaprasad E.V."/>
            <person name="Sasikala Ch."/>
            <person name="Ramana Ch.V."/>
        </authorList>
    </citation>
    <scope>NUCLEOTIDE SEQUENCE [LARGE SCALE GENOMIC DNA]</scope>
    <source>
        <strain evidence="2 3">KCTC 42542</strain>
    </source>
</reference>
<dbReference type="Proteomes" id="UP000322110">
    <property type="component" value="Unassembled WGS sequence"/>
</dbReference>
<dbReference type="SUPFAM" id="SSF52540">
    <property type="entry name" value="P-loop containing nucleoside triphosphate hydrolases"/>
    <property type="match status" value="1"/>
</dbReference>
<feature type="compositionally biased region" description="Low complexity" evidence="1">
    <location>
        <begin position="1130"/>
        <end position="1143"/>
    </location>
</feature>
<organism evidence="2 3">
    <name type="scientific">Teichococcus oryzae</name>
    <dbReference type="NCBI Taxonomy" id="1608942"/>
    <lineage>
        <taxon>Bacteria</taxon>
        <taxon>Pseudomonadati</taxon>
        <taxon>Pseudomonadota</taxon>
        <taxon>Alphaproteobacteria</taxon>
        <taxon>Acetobacterales</taxon>
        <taxon>Roseomonadaceae</taxon>
        <taxon>Roseomonas</taxon>
    </lineage>
</organism>
<feature type="region of interest" description="Disordered" evidence="1">
    <location>
        <begin position="1101"/>
        <end position="1189"/>
    </location>
</feature>
<dbReference type="EMBL" id="VUKA01000028">
    <property type="protein sequence ID" value="KAA2211424.1"/>
    <property type="molecule type" value="Genomic_DNA"/>
</dbReference>
<dbReference type="InterPro" id="IPR027417">
    <property type="entry name" value="P-loop_NTPase"/>
</dbReference>
<feature type="compositionally biased region" description="Pro residues" evidence="1">
    <location>
        <begin position="1157"/>
        <end position="1175"/>
    </location>
</feature>
<evidence type="ECO:0000256" key="1">
    <source>
        <dbReference type="SAM" id="MobiDB-lite"/>
    </source>
</evidence>
<evidence type="ECO:0000313" key="3">
    <source>
        <dbReference type="Proteomes" id="UP000322110"/>
    </source>
</evidence>